<dbReference type="InterPro" id="IPR045759">
    <property type="entry name" value="Ap4A_phos1/2_N"/>
</dbReference>
<sequence>MKPPPPAADLSADAIDQRLGDAFGHGALHPIATEKTWLDDHGLPFVVKWMAAPPAAGHRHKPSRSDHHNPFLPPEPMLTLGALGPHHQVLLNKYPVMARHLLVVTEHFERQTAPITDADFAALGAILAVHGGLGFYNAGERAGASQDHKHLQWIPDLPPLAQVLPEALADGPGRFAFRHAYAPLPTRTWQAPSPGADLGACYRALLAQLAIDNADELPPYNLLMTRDWMWLIPRRAERWQQMSVNALGFAGSFFVKSRDALPALMAAGPLAILGAVAEPA</sequence>
<dbReference type="PIRSF" id="PIRSF000846">
    <property type="entry name" value="ATP_adenylyltr"/>
    <property type="match status" value="1"/>
</dbReference>
<dbReference type="InterPro" id="IPR019200">
    <property type="entry name" value="ATP_adenylylTrfase_C"/>
</dbReference>
<protein>
    <submittedName>
        <fullName evidence="4">Phosphorylase</fullName>
    </submittedName>
</protein>
<dbReference type="Gene3D" id="3.30.428.70">
    <property type="match status" value="1"/>
</dbReference>
<feature type="active site" description="Nucleophile" evidence="1">
    <location>
        <position position="150"/>
    </location>
</feature>
<evidence type="ECO:0000256" key="1">
    <source>
        <dbReference type="PIRSR" id="PIRSR000846-1"/>
    </source>
</evidence>
<dbReference type="AlphaFoldDB" id="A0A944HAQ0"/>
<evidence type="ECO:0000259" key="3">
    <source>
        <dbReference type="Pfam" id="PF19327"/>
    </source>
</evidence>
<feature type="domain" description="Ap4A phosphorylase 1/2 N-terminal" evidence="3">
    <location>
        <begin position="13"/>
        <end position="155"/>
    </location>
</feature>
<dbReference type="InterPro" id="IPR009163">
    <property type="entry name" value="Ap4A_phos1/2"/>
</dbReference>
<organism evidence="4 5">
    <name type="scientific">Denitromonas iodatirespirans</name>
    <dbReference type="NCBI Taxonomy" id="2795389"/>
    <lineage>
        <taxon>Bacteria</taxon>
        <taxon>Pseudomonadati</taxon>
        <taxon>Pseudomonadota</taxon>
        <taxon>Betaproteobacteria</taxon>
        <taxon>Rhodocyclales</taxon>
        <taxon>Zoogloeaceae</taxon>
        <taxon>Denitromonas</taxon>
    </lineage>
</organism>
<evidence type="ECO:0000313" key="5">
    <source>
        <dbReference type="Proteomes" id="UP000694660"/>
    </source>
</evidence>
<keyword evidence="5" id="KW-1185">Reference proteome</keyword>
<dbReference type="GO" id="GO:0009117">
    <property type="term" value="P:nucleotide metabolic process"/>
    <property type="evidence" value="ECO:0007669"/>
    <property type="project" value="InterPro"/>
</dbReference>
<accession>A0A944HAQ0</accession>
<dbReference type="GO" id="GO:0005524">
    <property type="term" value="F:ATP binding"/>
    <property type="evidence" value="ECO:0007669"/>
    <property type="project" value="InterPro"/>
</dbReference>
<dbReference type="InterPro" id="IPR036265">
    <property type="entry name" value="HIT-like_sf"/>
</dbReference>
<gene>
    <name evidence="4" type="ORF">I8J34_06540</name>
</gene>
<dbReference type="SUPFAM" id="SSF54197">
    <property type="entry name" value="HIT-like"/>
    <property type="match status" value="1"/>
</dbReference>
<dbReference type="InterPro" id="IPR043171">
    <property type="entry name" value="Ap4A_phos1/2-like"/>
</dbReference>
<dbReference type="EMBL" id="JAEKFT010000005">
    <property type="protein sequence ID" value="MBT0960832.1"/>
    <property type="molecule type" value="Genomic_DNA"/>
</dbReference>
<dbReference type="GO" id="GO:0003877">
    <property type="term" value="F:ATP:ADP adenylyltransferase activity"/>
    <property type="evidence" value="ECO:0007669"/>
    <property type="project" value="InterPro"/>
</dbReference>
<feature type="domain" description="ATP adenylyltransferase C-terminal" evidence="2">
    <location>
        <begin position="175"/>
        <end position="277"/>
    </location>
</feature>
<dbReference type="PANTHER" id="PTHR38420">
    <property type="entry name" value="AP-4-A PHOSPHORYLASE II"/>
    <property type="match status" value="1"/>
</dbReference>
<dbReference type="Proteomes" id="UP000694660">
    <property type="component" value="Unassembled WGS sequence"/>
</dbReference>
<evidence type="ECO:0000259" key="2">
    <source>
        <dbReference type="Pfam" id="PF09830"/>
    </source>
</evidence>
<name>A0A944HAQ0_DENI1</name>
<dbReference type="PANTHER" id="PTHR38420:SF1">
    <property type="entry name" value="PUTATIVE (AFU_ORTHOLOGUE AFUA_5G14690)-RELATED"/>
    <property type="match status" value="1"/>
</dbReference>
<reference evidence="5" key="1">
    <citation type="journal article" date="2022" name="ISME J.">
        <title>Genetic and phylogenetic analysis of dissimilatory iodate-reducing bacteria identifies potential niches across the world's oceans.</title>
        <authorList>
            <person name="Reyes-Umana V."/>
            <person name="Henning Z."/>
            <person name="Lee K."/>
            <person name="Barnum T.P."/>
            <person name="Coates J.D."/>
        </authorList>
    </citation>
    <scope>NUCLEOTIDE SEQUENCE [LARGE SCALE GENOMIC DNA]</scope>
    <source>
        <strain evidence="5">IR12</strain>
    </source>
</reference>
<proteinExistence type="predicted"/>
<dbReference type="RefSeq" id="WP_214360583.1">
    <property type="nucleotide sequence ID" value="NZ_JAEKFT010000005.1"/>
</dbReference>
<evidence type="ECO:0000313" key="4">
    <source>
        <dbReference type="EMBL" id="MBT0960832.1"/>
    </source>
</evidence>
<comment type="caution">
    <text evidence="4">The sequence shown here is derived from an EMBL/GenBank/DDBJ whole genome shotgun (WGS) entry which is preliminary data.</text>
</comment>
<dbReference type="Pfam" id="PF19327">
    <property type="entry name" value="Ap4A_phos_N"/>
    <property type="match status" value="1"/>
</dbReference>
<dbReference type="Pfam" id="PF09830">
    <property type="entry name" value="ATP_transf"/>
    <property type="match status" value="1"/>
</dbReference>